<dbReference type="Pfam" id="PF02049">
    <property type="entry name" value="FliE"/>
    <property type="match status" value="1"/>
</dbReference>
<proteinExistence type="inferred from homology"/>
<evidence type="ECO:0000256" key="1">
    <source>
        <dbReference type="ARBA" id="ARBA00004117"/>
    </source>
</evidence>
<dbReference type="KEGG" id="nall:PP769_12290"/>
<reference evidence="6 7" key="1">
    <citation type="submission" date="2023-01" db="EMBL/GenBank/DDBJ databases">
        <title>Cultivation and genomic characterization of new, ubiquitous marine nitrite-oxidizing bacteria from the Nitrospirales.</title>
        <authorList>
            <person name="Mueller A.J."/>
            <person name="Daebeler A."/>
            <person name="Herbold C.W."/>
            <person name="Kirkegaard R.H."/>
            <person name="Daims H."/>
        </authorList>
    </citation>
    <scope>NUCLEOTIDE SEQUENCE [LARGE SCALE GENOMIC DNA]</scope>
    <source>
        <strain evidence="6 7">VA</strain>
    </source>
</reference>
<keyword evidence="3 4" id="KW-0975">Bacterial flagellum</keyword>
<comment type="subcellular location">
    <subcellularLocation>
        <location evidence="1 4">Bacterial flagellum basal body</location>
    </subcellularLocation>
</comment>
<dbReference type="PRINTS" id="PR01006">
    <property type="entry name" value="FLGHOOKFLIE"/>
</dbReference>
<dbReference type="GO" id="GO:0003774">
    <property type="term" value="F:cytoskeletal motor activity"/>
    <property type="evidence" value="ECO:0007669"/>
    <property type="project" value="InterPro"/>
</dbReference>
<keyword evidence="7" id="KW-1185">Reference proteome</keyword>
<dbReference type="InterPro" id="IPR001624">
    <property type="entry name" value="FliE"/>
</dbReference>
<evidence type="ECO:0000313" key="7">
    <source>
        <dbReference type="Proteomes" id="UP001302719"/>
    </source>
</evidence>
<dbReference type="GO" id="GO:0005198">
    <property type="term" value="F:structural molecule activity"/>
    <property type="evidence" value="ECO:0007669"/>
    <property type="project" value="UniProtKB-UniRule"/>
</dbReference>
<dbReference type="PANTHER" id="PTHR34653">
    <property type="match status" value="1"/>
</dbReference>
<sequence>MDYLPIKSIESVSEPFGVTPLKGPASQDQGFGDLLKKAVESVNTMQHEAGRLEEAVARGENVNIHQAVIAGEKAGLSFKLLMQVRNKVIDAYQEIMRMQV</sequence>
<keyword evidence="6" id="KW-0969">Cilium</keyword>
<gene>
    <name evidence="4 6" type="primary">fliE</name>
    <name evidence="6" type="ORF">PP769_12290</name>
</gene>
<evidence type="ECO:0000256" key="2">
    <source>
        <dbReference type="ARBA" id="ARBA00009272"/>
    </source>
</evidence>
<keyword evidence="6" id="KW-0282">Flagellum</keyword>
<evidence type="ECO:0000313" key="6">
    <source>
        <dbReference type="EMBL" id="WNM56755.1"/>
    </source>
</evidence>
<dbReference type="AlphaFoldDB" id="A0AA96GAT0"/>
<evidence type="ECO:0000256" key="4">
    <source>
        <dbReference type="HAMAP-Rule" id="MF_00724"/>
    </source>
</evidence>
<comment type="similarity">
    <text evidence="2 4">Belongs to the FliE family.</text>
</comment>
<name>A0AA96GAT0_9BACT</name>
<dbReference type="GO" id="GO:0071973">
    <property type="term" value="P:bacterial-type flagellum-dependent cell motility"/>
    <property type="evidence" value="ECO:0007669"/>
    <property type="project" value="InterPro"/>
</dbReference>
<organism evidence="6 7">
    <name type="scientific">Candidatus Nitrospira allomarina</name>
    <dbReference type="NCBI Taxonomy" id="3020900"/>
    <lineage>
        <taxon>Bacteria</taxon>
        <taxon>Pseudomonadati</taxon>
        <taxon>Nitrospirota</taxon>
        <taxon>Nitrospiria</taxon>
        <taxon>Nitrospirales</taxon>
        <taxon>Nitrospiraceae</taxon>
        <taxon>Nitrospira</taxon>
    </lineage>
</organism>
<accession>A0AA96GAT0</accession>
<evidence type="ECO:0000256" key="5">
    <source>
        <dbReference type="NCBIfam" id="TIGR00205"/>
    </source>
</evidence>
<dbReference type="GO" id="GO:0009425">
    <property type="term" value="C:bacterial-type flagellum basal body"/>
    <property type="evidence" value="ECO:0007669"/>
    <property type="project" value="UniProtKB-SubCell"/>
</dbReference>
<evidence type="ECO:0000256" key="3">
    <source>
        <dbReference type="ARBA" id="ARBA00023143"/>
    </source>
</evidence>
<dbReference type="NCBIfam" id="TIGR00205">
    <property type="entry name" value="fliE"/>
    <property type="match status" value="1"/>
</dbReference>
<protein>
    <recommendedName>
        <fullName evidence="4 5">Flagellar hook-basal body complex protein FliE</fullName>
    </recommendedName>
</protein>
<dbReference type="EMBL" id="CP116967">
    <property type="protein sequence ID" value="WNM56755.1"/>
    <property type="molecule type" value="Genomic_DNA"/>
</dbReference>
<dbReference type="PANTHER" id="PTHR34653:SF1">
    <property type="entry name" value="FLAGELLAR HOOK-BASAL BODY COMPLEX PROTEIN FLIE"/>
    <property type="match status" value="1"/>
</dbReference>
<dbReference type="RefSeq" id="WP_312640494.1">
    <property type="nucleotide sequence ID" value="NZ_CP116967.1"/>
</dbReference>
<dbReference type="Proteomes" id="UP001302719">
    <property type="component" value="Chromosome"/>
</dbReference>
<keyword evidence="6" id="KW-0966">Cell projection</keyword>
<dbReference type="HAMAP" id="MF_00724">
    <property type="entry name" value="FliE"/>
    <property type="match status" value="1"/>
</dbReference>